<reference evidence="1" key="1">
    <citation type="submission" date="1993-12" db="EMBL/GenBank/DDBJ databases">
        <authorList>
            <person name="Jehle J."/>
        </authorList>
    </citation>
    <scope>NUCLEOTIDE SEQUENCE</scope>
    <source>
        <strain evidence="1">CV3</strain>
    </source>
</reference>
<reference evidence="1 3" key="3">
    <citation type="journal article" date="1994" name="J. Gen. Virol.">
        <title>The granulin gene region of Cryptophlebia leucotreta granulosis virus: sequence analysis and phylogenetic considerations.</title>
        <authorList>
            <person name="Jehle J.A."/>
            <person name="Backhaus H."/>
        </authorList>
    </citation>
    <scope>NUCLEOTIDE SEQUENCE [LARGE SCALE GENOMIC DNA]</scope>
    <source>
        <strain evidence="1">CV3</strain>
    </source>
</reference>
<name>Q7T5H9_GVCL</name>
<keyword evidence="3" id="KW-1185">Reference proteome</keyword>
<dbReference type="GeneID" id="1724992"/>
<proteinExistence type="predicted"/>
<dbReference type="RefSeq" id="NP_891961.1">
    <property type="nucleotide sequence ID" value="NC_005068.1"/>
</dbReference>
<reference evidence="1" key="6">
    <citation type="submission" date="2003-02" db="EMBL/GenBank/DDBJ databases">
        <authorList>
            <person name="Lange M."/>
            <person name="Jehle J.A."/>
        </authorList>
    </citation>
    <scope>NUCLEOTIDE SEQUENCE</scope>
    <source>
        <strain evidence="1">CV3</strain>
    </source>
</reference>
<evidence type="ECO:0000313" key="3">
    <source>
        <dbReference type="Proteomes" id="UP000203359"/>
    </source>
</evidence>
<organism evidence="1 3">
    <name type="scientific">Cryptophlebia leucotreta granulosis virus</name>
    <name type="common">ClGV</name>
    <name type="synonym">Cryptophlebia leucotreta granulovirus</name>
    <dbReference type="NCBI Taxonomy" id="35254"/>
    <lineage>
        <taxon>Viruses</taxon>
        <taxon>Viruses incertae sedis</taxon>
        <taxon>Naldaviricetes</taxon>
        <taxon>Lefavirales</taxon>
        <taxon>Baculoviridae</taxon>
        <taxon>Betabaculovirus</taxon>
        <taxon>Betabaculovirus cryleucotretae</taxon>
    </lineage>
</organism>
<organismHost>
    <name type="scientific">Tortricidae</name>
    <dbReference type="NCBI Taxonomy" id="7139"/>
</organismHost>
<evidence type="ECO:0000313" key="1">
    <source>
        <dbReference type="EMBL" id="AAQ21709.1"/>
    </source>
</evidence>
<dbReference type="KEGG" id="vg:1724992"/>
<sequence length="97" mass="11590">MILFTKEHFEQRKVSIIMDSNIQIYFKLVEVLRILFKMCDHTYIDESYIKIFNEFPNTKYVSAAGLQKLITLSPRKDVGCKLEMWADEVFLKLINMY</sequence>
<evidence type="ECO:0000313" key="2">
    <source>
        <dbReference type="EMBL" id="AUF82067.1"/>
    </source>
</evidence>
<reference evidence="2" key="7">
    <citation type="journal article" date="2017" name="Int. J. Mol. Sci.">
        <title>Genome Analysis and Genetic Stability of the Cryptophlebia leucotreta Granulovirus (CrleGV-SA) after 15 Years of Commercial Use as a Biopesticide.</title>
        <authorList>
            <person name="van der Merwe M."/>
            <person name="Jukes M.D."/>
            <person name="Rabalski L."/>
            <person name="Knox C."/>
            <person name="Opoku-Debrah J.K."/>
            <person name="Moore S.D."/>
            <person name="Krejmer-Rabalska M."/>
            <person name="Szewczyk B."/>
            <person name="Hill M.P."/>
        </authorList>
    </citation>
    <scope>NUCLEOTIDE SEQUENCE</scope>
    <source>
        <strain evidence="2">CrleGV-SA</strain>
    </source>
</reference>
<accession>Q7T5H9</accession>
<dbReference type="OrthoDB" id="23381at10239"/>
<reference evidence="1 3" key="4">
    <citation type="journal article" date="2002" name="J. Gen. Virol.">
        <title>The expansion of a hypervariable, non-hr ori-like region in the genome of Cryptophlebia leucotreta granulovirus provides in vivo evidence for the utilization of baculovirus non-hr oris during replication.</title>
        <authorList>
            <person name="Jehle J.A."/>
        </authorList>
    </citation>
    <scope>NUCLEOTIDE SEQUENCE [LARGE SCALE GENOMIC DNA]</scope>
    <source>
        <strain evidence="1">CV3</strain>
    </source>
</reference>
<reference evidence="1 3" key="2">
    <citation type="journal article" date="1994" name="J. Gen. Virol.">
        <title>Genome organization of the DNA-binding protein gene region of Cryptophlebia leucotreta granulosis virus is closely related to that of nuclear polyhedrosis viruses.</title>
        <authorList>
            <person name="Jehle J.A."/>
            <person name="Backhaus H."/>
        </authorList>
    </citation>
    <scope>NUCLEOTIDE SEQUENCE [LARGE SCALE GENOMIC DNA]</scope>
    <source>
        <strain evidence="1">CV3</strain>
    </source>
</reference>
<protein>
    <submittedName>
        <fullName evidence="1">Uncharacterized protein</fullName>
    </submittedName>
</protein>
<dbReference type="Proteomes" id="UP000203359">
    <property type="component" value="Segment"/>
</dbReference>
<dbReference type="EMBL" id="MF974563">
    <property type="protein sequence ID" value="AUF82067.1"/>
    <property type="molecule type" value="Genomic_DNA"/>
</dbReference>
<dbReference type="EMBL" id="AY229987">
    <property type="protein sequence ID" value="AAQ21709.1"/>
    <property type="molecule type" value="Genomic_DNA"/>
</dbReference>
<reference evidence="1 3" key="5">
    <citation type="journal article" date="2003" name="Virology">
        <title>The genome of the Cryptophlebia leucotreta granulovirus.</title>
        <authorList>
            <person name="Lange M."/>
            <person name="Jehle J.A."/>
        </authorList>
    </citation>
    <scope>NUCLEOTIDE SEQUENCE [LARGE SCALE GENOMIC DNA]</scope>
    <source>
        <strain evidence="1">CV3</strain>
    </source>
</reference>